<dbReference type="InterPro" id="IPR029069">
    <property type="entry name" value="HotDog_dom_sf"/>
</dbReference>
<accession>A0A7M7GB47</accession>
<dbReference type="Proteomes" id="UP000002358">
    <property type="component" value="Chromosome 2"/>
</dbReference>
<dbReference type="InParanoid" id="A0A7M7GB47"/>
<dbReference type="CDD" id="cd03449">
    <property type="entry name" value="R_hydratase"/>
    <property type="match status" value="1"/>
</dbReference>
<evidence type="ECO:0000259" key="1">
    <source>
        <dbReference type="Pfam" id="PF01575"/>
    </source>
</evidence>
<dbReference type="Gene3D" id="1.25.10.10">
    <property type="entry name" value="Leucine-rich Repeat Variant"/>
    <property type="match status" value="1"/>
</dbReference>
<dbReference type="InterPro" id="IPR016024">
    <property type="entry name" value="ARM-type_fold"/>
</dbReference>
<dbReference type="AlphaFoldDB" id="A0A7M7GB47"/>
<reference evidence="2" key="1">
    <citation type="submission" date="2021-01" db="UniProtKB">
        <authorList>
            <consortium name="EnsemblMetazoa"/>
        </authorList>
    </citation>
    <scope>IDENTIFICATION</scope>
</reference>
<evidence type="ECO:0000313" key="2">
    <source>
        <dbReference type="EnsemblMetazoa" id="XP_001606122"/>
    </source>
</evidence>
<organism evidence="2 3">
    <name type="scientific">Nasonia vitripennis</name>
    <name type="common">Parasitic wasp</name>
    <dbReference type="NCBI Taxonomy" id="7425"/>
    <lineage>
        <taxon>Eukaryota</taxon>
        <taxon>Metazoa</taxon>
        <taxon>Ecdysozoa</taxon>
        <taxon>Arthropoda</taxon>
        <taxon>Hexapoda</taxon>
        <taxon>Insecta</taxon>
        <taxon>Pterygota</taxon>
        <taxon>Neoptera</taxon>
        <taxon>Endopterygota</taxon>
        <taxon>Hymenoptera</taxon>
        <taxon>Apocrita</taxon>
        <taxon>Proctotrupomorpha</taxon>
        <taxon>Chalcidoidea</taxon>
        <taxon>Pteromalidae</taxon>
        <taxon>Pteromalinae</taxon>
        <taxon>Nasonia</taxon>
    </lineage>
</organism>
<dbReference type="SMR" id="A0A7M7GB47"/>
<keyword evidence="3" id="KW-1185">Reference proteome</keyword>
<proteinExistence type="predicted"/>
<dbReference type="InterPro" id="IPR011989">
    <property type="entry name" value="ARM-like"/>
</dbReference>
<dbReference type="PANTHER" id="PTHR46263:SF1">
    <property type="entry name" value="ARMADILLO REPEAT-CONTAINING PROTEIN 7"/>
    <property type="match status" value="1"/>
</dbReference>
<dbReference type="FunCoup" id="A0A7M7GB47">
    <property type="interactions" value="20"/>
</dbReference>
<feature type="domain" description="MaoC-like" evidence="1">
    <location>
        <begin position="168"/>
        <end position="248"/>
    </location>
</feature>
<sequence>MFSTKEQLIKKTGKHGIGRLSFLEQLVNEYKTTKSRDHKEQVLANLANFAYDPVNYEFLRRLKVLELFMITLDDSNPRLVEFAIGGICNISVEPYSREYILRNHGVRLISNLLSRSEEHIVISALTTLLYLEAKQSKKEIASPTNVKQIQKFANEALENLKIGNRVSIQRTVTENDVLGFAKLTNDYNPIHINSTRNIVHGAFLNGLLSGILGTKLPGPGTVVVEQIIRYPKPCYVGDTVEISVEITSAMMYSSTFFVLLLISIAHALDDNSITESSSSTTVTTETPVSSSTTEAPIIACTCGVFLSGQFKKGSKEQPKGNAALLHDQSDTFPCSNVGNKMCTNKCLDVIVKHLPNSPSILCGSIDRDCHKERAYLFIKNCKDEWINTNLSAGREYCCKDGLPYKCPLLS</sequence>
<name>A0A7M7GB47_NASVI</name>
<dbReference type="EnsemblMetazoa" id="XM_001606072">
    <property type="protein sequence ID" value="XP_001606122"/>
    <property type="gene ID" value="LOC100114266"/>
</dbReference>
<protein>
    <recommendedName>
        <fullName evidence="1">MaoC-like domain-containing protein</fullName>
    </recommendedName>
</protein>
<dbReference type="Gene3D" id="3.10.129.10">
    <property type="entry name" value="Hotdog Thioesterase"/>
    <property type="match status" value="1"/>
</dbReference>
<dbReference type="PANTHER" id="PTHR46263">
    <property type="entry name" value="ARMADILLO REPEAT-CONTAINING PROTEIN 7"/>
    <property type="match status" value="1"/>
</dbReference>
<dbReference type="OrthoDB" id="7412264at2759"/>
<dbReference type="Pfam" id="PF01575">
    <property type="entry name" value="MaoC_dehydratas"/>
    <property type="match status" value="1"/>
</dbReference>
<dbReference type="InterPro" id="IPR002539">
    <property type="entry name" value="MaoC-like_dom"/>
</dbReference>
<dbReference type="GeneID" id="100114266"/>
<evidence type="ECO:0000313" key="3">
    <source>
        <dbReference type="Proteomes" id="UP000002358"/>
    </source>
</evidence>
<dbReference type="InterPro" id="IPR042462">
    <property type="entry name" value="ARMC7"/>
</dbReference>
<dbReference type="SUPFAM" id="SSF48371">
    <property type="entry name" value="ARM repeat"/>
    <property type="match status" value="1"/>
</dbReference>
<dbReference type="GO" id="GO:0018812">
    <property type="term" value="F:3-hydroxyacyl-CoA dehydratase activity"/>
    <property type="evidence" value="ECO:0007669"/>
    <property type="project" value="UniProtKB-ARBA"/>
</dbReference>
<dbReference type="RefSeq" id="XP_001606122.2">
    <property type="nucleotide sequence ID" value="XM_001606072.6"/>
</dbReference>
<dbReference type="KEGG" id="nvi:100114266"/>
<dbReference type="SUPFAM" id="SSF54637">
    <property type="entry name" value="Thioesterase/thiol ester dehydrase-isomerase"/>
    <property type="match status" value="1"/>
</dbReference>